<dbReference type="Gene3D" id="2.40.160.20">
    <property type="match status" value="1"/>
</dbReference>
<keyword evidence="3" id="KW-1185">Reference proteome</keyword>
<keyword evidence="1" id="KW-0732">Signal</keyword>
<feature type="signal peptide" evidence="1">
    <location>
        <begin position="1"/>
        <end position="18"/>
    </location>
</feature>
<reference evidence="3" key="1">
    <citation type="journal article" date="2019" name="Int. J. Syst. Evol. Microbiol.">
        <title>The Global Catalogue of Microorganisms (GCM) 10K type strain sequencing project: providing services to taxonomists for standard genome sequencing and annotation.</title>
        <authorList>
            <consortium name="The Broad Institute Genomics Platform"/>
            <consortium name="The Broad Institute Genome Sequencing Center for Infectious Disease"/>
            <person name="Wu L."/>
            <person name="Ma J."/>
        </authorList>
    </citation>
    <scope>NUCLEOTIDE SEQUENCE [LARGE SCALE GENOMIC DNA]</scope>
    <source>
        <strain evidence="3">KCTC 42107</strain>
    </source>
</reference>
<evidence type="ECO:0008006" key="4">
    <source>
        <dbReference type="Google" id="ProtNLM"/>
    </source>
</evidence>
<evidence type="ECO:0000313" key="2">
    <source>
        <dbReference type="EMBL" id="MFD2601153.1"/>
    </source>
</evidence>
<dbReference type="RefSeq" id="WP_379819781.1">
    <property type="nucleotide sequence ID" value="NZ_JBHUMD010000005.1"/>
</dbReference>
<protein>
    <recommendedName>
        <fullName evidence="4">Outer membrane protein beta-barrel domain-containing protein</fullName>
    </recommendedName>
</protein>
<dbReference type="EMBL" id="JBHUMD010000005">
    <property type="protein sequence ID" value="MFD2601153.1"/>
    <property type="molecule type" value="Genomic_DNA"/>
</dbReference>
<sequence length="204" mass="23223">MKKTITILALALTTQAFSQLSVTRNRFNQFSFEAEYGLTYTRNPTQTSFKHSGIGFRYMANEYWGVKFDYAHDRIDDNGTPGTGSILDRASVQAVYNIGRVLNFRELTNSTVGLLLHSGVGYTRLNPFEERDYDNIGNFIIGGTVQLYINDSFALRGDLSGILNFRQQNSFYSEYNGTYTGKMLNASIGLTYYLGRNKNRADWW</sequence>
<comment type="caution">
    <text evidence="2">The sequence shown here is derived from an EMBL/GenBank/DDBJ whole genome shotgun (WGS) entry which is preliminary data.</text>
</comment>
<proteinExistence type="predicted"/>
<feature type="chain" id="PRO_5045812247" description="Outer membrane protein beta-barrel domain-containing protein" evidence="1">
    <location>
        <begin position="19"/>
        <end position="204"/>
    </location>
</feature>
<organism evidence="2 3">
    <name type="scientific">Flavobacterium suzhouense</name>
    <dbReference type="NCBI Taxonomy" id="1529638"/>
    <lineage>
        <taxon>Bacteria</taxon>
        <taxon>Pseudomonadati</taxon>
        <taxon>Bacteroidota</taxon>
        <taxon>Flavobacteriia</taxon>
        <taxon>Flavobacteriales</taxon>
        <taxon>Flavobacteriaceae</taxon>
        <taxon>Flavobacterium</taxon>
    </lineage>
</organism>
<evidence type="ECO:0000313" key="3">
    <source>
        <dbReference type="Proteomes" id="UP001597480"/>
    </source>
</evidence>
<gene>
    <name evidence="2" type="ORF">ACFSR3_03720</name>
</gene>
<dbReference type="Proteomes" id="UP001597480">
    <property type="component" value="Unassembled WGS sequence"/>
</dbReference>
<evidence type="ECO:0000256" key="1">
    <source>
        <dbReference type="SAM" id="SignalP"/>
    </source>
</evidence>
<accession>A0ABW5NRH5</accession>
<name>A0ABW5NRH5_9FLAO</name>